<evidence type="ECO:0000256" key="1">
    <source>
        <dbReference type="SAM" id="SignalP"/>
    </source>
</evidence>
<feature type="chain" id="PRO_5008260289" description="Amidohydrolase 3 domain-containing protein" evidence="1">
    <location>
        <begin position="18"/>
        <end position="576"/>
    </location>
</feature>
<organism evidence="3 4">
    <name type="scientific">Woeseia oceani</name>
    <dbReference type="NCBI Taxonomy" id="1548547"/>
    <lineage>
        <taxon>Bacteria</taxon>
        <taxon>Pseudomonadati</taxon>
        <taxon>Pseudomonadota</taxon>
        <taxon>Gammaproteobacteria</taxon>
        <taxon>Woeseiales</taxon>
        <taxon>Woeseiaceae</taxon>
        <taxon>Woeseia</taxon>
    </lineage>
</organism>
<accession>A0A193LIU8</accession>
<dbReference type="InterPro" id="IPR032466">
    <property type="entry name" value="Metal_Hydrolase"/>
</dbReference>
<dbReference type="PANTHER" id="PTHR22642:SF2">
    <property type="entry name" value="PROTEIN LONG AFTER FAR-RED 3"/>
    <property type="match status" value="1"/>
</dbReference>
<gene>
    <name evidence="3" type="ORF">BA177_15680</name>
</gene>
<keyword evidence="4" id="KW-1185">Reference proteome</keyword>
<dbReference type="AlphaFoldDB" id="A0A193LIU8"/>
<dbReference type="SUPFAM" id="SSF51556">
    <property type="entry name" value="Metallo-dependent hydrolases"/>
    <property type="match status" value="1"/>
</dbReference>
<dbReference type="STRING" id="1548547.BA177_15680"/>
<dbReference type="InterPro" id="IPR013108">
    <property type="entry name" value="Amidohydro_3"/>
</dbReference>
<evidence type="ECO:0000313" key="3">
    <source>
        <dbReference type="EMBL" id="ANO52432.1"/>
    </source>
</evidence>
<evidence type="ECO:0000259" key="2">
    <source>
        <dbReference type="Pfam" id="PF07969"/>
    </source>
</evidence>
<keyword evidence="1" id="KW-0732">Signal</keyword>
<dbReference type="PANTHER" id="PTHR22642">
    <property type="entry name" value="IMIDAZOLONEPROPIONASE"/>
    <property type="match status" value="1"/>
</dbReference>
<proteinExistence type="predicted"/>
<dbReference type="KEGG" id="woc:BA177_15680"/>
<dbReference type="Gene3D" id="3.10.310.70">
    <property type="match status" value="1"/>
</dbReference>
<dbReference type="Gene3D" id="3.20.20.140">
    <property type="entry name" value="Metal-dependent hydrolases"/>
    <property type="match status" value="1"/>
</dbReference>
<sequence length="576" mass="61887">MVIAAALLLTACGQNSADESGAAAASLILVNARVYTLDWDEASPDGTLSDAAPLNEFGWHPDADAVVVAGDRIAFVGKTSDALNLKTEQTRVVDLAGATVLPGLVDSHTHAFELGSVLERVNLADVATEEEAVAMVVERARQTPKGEWILGHGWDEGAWANRYPDKALLSAAVPDHPVFLASLHGFAGWANQKALEVAGISKDSTVPVGGEMRLGNDGAPNGLFLNRAVPMMSDAVPPATNDALAVRILAGLTQMAADGYTAVHDAGLNSQQMEVLEQLEAEGRLPIRVYAMLSLRDEALMRAWIAKGPDQDNDSMLVTRTIKAYYDGALGSRGARLLYDYADQPGHRGVSGGDYGFNQQLMAEAMAAGFQVAIHAIGDAGNREAIDILEGIIRQHPAAGKNRHRIEHAQVIHPDDMPRLSKLGLIASMEPPHAVEDKTWAEERLGAERVLGAYAWRTLREAGARLTFNADNPGSDHSIFYGLHSAITRQDKSGQPEGGWYVEQAMNAEEAVRGYTDWSAYASFREDESGIIEKGRWADLTVLDIDPFVLADDSPADLLNGRVLMTVVGGKVVYEQ</sequence>
<dbReference type="Proteomes" id="UP000092695">
    <property type="component" value="Chromosome"/>
</dbReference>
<name>A0A193LIU8_9GAMM</name>
<evidence type="ECO:0000313" key="4">
    <source>
        <dbReference type="Proteomes" id="UP000092695"/>
    </source>
</evidence>
<dbReference type="InterPro" id="IPR011059">
    <property type="entry name" value="Metal-dep_hydrolase_composite"/>
</dbReference>
<feature type="signal peptide" evidence="1">
    <location>
        <begin position="1"/>
        <end position="17"/>
    </location>
</feature>
<reference evidence="3 4" key="1">
    <citation type="submission" date="2016-06" db="EMBL/GenBank/DDBJ databases">
        <title>Complete genome sequence of a deep-branching marine Gamma Proteobacterium Woeseia oceani type strain XK5.</title>
        <authorList>
            <person name="Mu D."/>
            <person name="Du Z."/>
        </authorList>
    </citation>
    <scope>NUCLEOTIDE SEQUENCE [LARGE SCALE GENOMIC DNA]</scope>
    <source>
        <strain evidence="3 4">XK5</strain>
    </source>
</reference>
<feature type="domain" description="Amidohydrolase 3" evidence="2">
    <location>
        <begin position="91"/>
        <end position="574"/>
    </location>
</feature>
<dbReference type="EMBL" id="CP016268">
    <property type="protein sequence ID" value="ANO52432.1"/>
    <property type="molecule type" value="Genomic_DNA"/>
</dbReference>
<protein>
    <recommendedName>
        <fullName evidence="2">Amidohydrolase 3 domain-containing protein</fullName>
    </recommendedName>
</protein>
<dbReference type="Pfam" id="PF07969">
    <property type="entry name" value="Amidohydro_3"/>
    <property type="match status" value="1"/>
</dbReference>
<dbReference type="GO" id="GO:0016810">
    <property type="term" value="F:hydrolase activity, acting on carbon-nitrogen (but not peptide) bonds"/>
    <property type="evidence" value="ECO:0007669"/>
    <property type="project" value="InterPro"/>
</dbReference>
<dbReference type="CDD" id="cd01300">
    <property type="entry name" value="YtcJ_like"/>
    <property type="match status" value="1"/>
</dbReference>
<dbReference type="Gene3D" id="2.30.40.10">
    <property type="entry name" value="Urease, subunit C, domain 1"/>
    <property type="match status" value="1"/>
</dbReference>
<dbReference type="SUPFAM" id="SSF51338">
    <property type="entry name" value="Composite domain of metallo-dependent hydrolases"/>
    <property type="match status" value="1"/>
</dbReference>
<dbReference type="InterPro" id="IPR033932">
    <property type="entry name" value="YtcJ-like"/>
</dbReference>